<gene>
    <name evidence="2" type="ORF">SAMN05421773_107130</name>
</gene>
<keyword evidence="1" id="KW-1133">Transmembrane helix</keyword>
<dbReference type="EMBL" id="FOLM01000007">
    <property type="protein sequence ID" value="SFC90142.1"/>
    <property type="molecule type" value="Genomic_DNA"/>
</dbReference>
<evidence type="ECO:0000256" key="1">
    <source>
        <dbReference type="SAM" id="Phobius"/>
    </source>
</evidence>
<feature type="transmembrane region" description="Helical" evidence="1">
    <location>
        <begin position="163"/>
        <end position="184"/>
    </location>
</feature>
<dbReference type="STRING" id="910347.SAMN05421773_107130"/>
<evidence type="ECO:0000313" key="3">
    <source>
        <dbReference type="Proteomes" id="UP000199207"/>
    </source>
</evidence>
<proteinExistence type="predicted"/>
<feature type="transmembrane region" description="Helical" evidence="1">
    <location>
        <begin position="61"/>
        <end position="82"/>
    </location>
</feature>
<name>A0A1I1MZ24_9ACTN</name>
<dbReference type="AlphaFoldDB" id="A0A1I1MZ24"/>
<dbReference type="Pfam" id="PF20139">
    <property type="entry name" value="DUF6529"/>
    <property type="match status" value="1"/>
</dbReference>
<evidence type="ECO:0000313" key="2">
    <source>
        <dbReference type="EMBL" id="SFC90142.1"/>
    </source>
</evidence>
<feature type="transmembrane region" description="Helical" evidence="1">
    <location>
        <begin position="103"/>
        <end position="124"/>
    </location>
</feature>
<keyword evidence="1" id="KW-0472">Membrane</keyword>
<organism evidence="2 3">
    <name type="scientific">Streptomyces aidingensis</name>
    <dbReference type="NCBI Taxonomy" id="910347"/>
    <lineage>
        <taxon>Bacteria</taxon>
        <taxon>Bacillati</taxon>
        <taxon>Actinomycetota</taxon>
        <taxon>Actinomycetes</taxon>
        <taxon>Kitasatosporales</taxon>
        <taxon>Streptomycetaceae</taxon>
        <taxon>Streptomyces</taxon>
    </lineage>
</organism>
<dbReference type="OrthoDB" id="8774535at2"/>
<reference evidence="2 3" key="1">
    <citation type="submission" date="2016-10" db="EMBL/GenBank/DDBJ databases">
        <authorList>
            <person name="de Groot N.N."/>
        </authorList>
    </citation>
    <scope>NUCLEOTIDE SEQUENCE [LARGE SCALE GENOMIC DNA]</scope>
    <source>
        <strain evidence="2 3">CGMCC 4.5739</strain>
    </source>
</reference>
<accession>A0A1I1MZ24</accession>
<dbReference type="RefSeq" id="WP_093839247.1">
    <property type="nucleotide sequence ID" value="NZ_FOLM01000007.1"/>
</dbReference>
<keyword evidence="1" id="KW-0812">Transmembrane</keyword>
<dbReference type="InterPro" id="IPR045382">
    <property type="entry name" value="DUF6529"/>
</dbReference>
<sequence>MSTTTRAEHAAPARGIMPLLAITLSGALVAVALGAYGATHTPTGRPLALVVGFRSMLTMKVWLATAAAGPALFQVFSAAWMWRRLPGAGDPPAWLGPAHRWSGTAAFLLSLPAAYHCLWSMGFSTFDTRTAVHSVAGCACYGAFTTKMLALRVRRLPGWTLPVAGGLLFAALMTAWATSSLWYFGQSGVPLR</sequence>
<dbReference type="Proteomes" id="UP000199207">
    <property type="component" value="Unassembled WGS sequence"/>
</dbReference>
<protein>
    <submittedName>
        <fullName evidence="2">Uncharacterized protein</fullName>
    </submittedName>
</protein>
<keyword evidence="3" id="KW-1185">Reference proteome</keyword>